<dbReference type="WBParaSite" id="TCNE_0000549801-mRNA-1">
    <property type="protein sequence ID" value="TCNE_0000549801-mRNA-1"/>
    <property type="gene ID" value="TCNE_0000549801"/>
</dbReference>
<evidence type="ECO:0000313" key="4">
    <source>
        <dbReference type="WBParaSite" id="TCNE_0000549801-mRNA-1"/>
    </source>
</evidence>
<sequence length="77" mass="8736">MLLAACPLWAIVVPARMESTYVLILVMAKAGEANGARNLMVFAVRPTQHYFSNACKEISVWSYKRLWLFGNGEEMRN</sequence>
<feature type="signal peptide" evidence="1">
    <location>
        <begin position="1"/>
        <end position="17"/>
    </location>
</feature>
<reference evidence="4" key="1">
    <citation type="submission" date="2016-06" db="UniProtKB">
        <authorList>
            <consortium name="WormBaseParasite"/>
        </authorList>
    </citation>
    <scope>IDENTIFICATION</scope>
</reference>
<accession>A0A183UAH8</accession>
<evidence type="ECO:0000313" key="2">
    <source>
        <dbReference type="EMBL" id="VDM36655.1"/>
    </source>
</evidence>
<dbReference type="EMBL" id="UYWY01019362">
    <property type="protein sequence ID" value="VDM36655.1"/>
    <property type="molecule type" value="Genomic_DNA"/>
</dbReference>
<reference evidence="2 3" key="2">
    <citation type="submission" date="2018-11" db="EMBL/GenBank/DDBJ databases">
        <authorList>
            <consortium name="Pathogen Informatics"/>
        </authorList>
    </citation>
    <scope>NUCLEOTIDE SEQUENCE [LARGE SCALE GENOMIC DNA]</scope>
</reference>
<name>A0A183UAH8_TOXCA</name>
<dbReference type="Proteomes" id="UP000050794">
    <property type="component" value="Unassembled WGS sequence"/>
</dbReference>
<evidence type="ECO:0000256" key="1">
    <source>
        <dbReference type="SAM" id="SignalP"/>
    </source>
</evidence>
<protein>
    <submittedName>
        <fullName evidence="4">Secreted protein</fullName>
    </submittedName>
</protein>
<feature type="chain" id="PRO_5044553055" evidence="1">
    <location>
        <begin position="18"/>
        <end position="77"/>
    </location>
</feature>
<keyword evidence="3" id="KW-1185">Reference proteome</keyword>
<keyword evidence="1" id="KW-0732">Signal</keyword>
<organism evidence="3 4">
    <name type="scientific">Toxocara canis</name>
    <name type="common">Canine roundworm</name>
    <dbReference type="NCBI Taxonomy" id="6265"/>
    <lineage>
        <taxon>Eukaryota</taxon>
        <taxon>Metazoa</taxon>
        <taxon>Ecdysozoa</taxon>
        <taxon>Nematoda</taxon>
        <taxon>Chromadorea</taxon>
        <taxon>Rhabditida</taxon>
        <taxon>Spirurina</taxon>
        <taxon>Ascaridomorpha</taxon>
        <taxon>Ascaridoidea</taxon>
        <taxon>Toxocaridae</taxon>
        <taxon>Toxocara</taxon>
    </lineage>
</organism>
<dbReference type="AlphaFoldDB" id="A0A183UAH8"/>
<evidence type="ECO:0000313" key="3">
    <source>
        <dbReference type="Proteomes" id="UP000050794"/>
    </source>
</evidence>
<proteinExistence type="predicted"/>
<gene>
    <name evidence="2" type="ORF">TCNE_LOCUS5498</name>
</gene>